<name>A0A6J7GCT7_9ZZZZ</name>
<dbReference type="Pfam" id="PF01613">
    <property type="entry name" value="Flavin_Reduct"/>
    <property type="match status" value="1"/>
</dbReference>
<dbReference type="SUPFAM" id="SSF50475">
    <property type="entry name" value="FMN-binding split barrel"/>
    <property type="match status" value="1"/>
</dbReference>
<dbReference type="EMBL" id="CAFBOF010000011">
    <property type="protein sequence ID" value="CAB4974546.1"/>
    <property type="molecule type" value="Genomic_DNA"/>
</dbReference>
<gene>
    <name evidence="4" type="ORF">UFOPK2683_01175</name>
    <name evidence="5" type="ORF">UFOPK3605_00779</name>
    <name evidence="6" type="ORF">UFOPK3897_00727</name>
    <name evidence="7" type="ORF">UFOPK4121_00590</name>
</gene>
<dbReference type="EMBL" id="CAFBMM010000031">
    <property type="protein sequence ID" value="CAB4906181.1"/>
    <property type="molecule type" value="Genomic_DNA"/>
</dbReference>
<dbReference type="PANTHER" id="PTHR30466">
    <property type="entry name" value="FLAVIN REDUCTASE"/>
    <property type="match status" value="1"/>
</dbReference>
<reference evidence="5" key="1">
    <citation type="submission" date="2020-05" db="EMBL/GenBank/DDBJ databases">
        <authorList>
            <person name="Chiriac C."/>
            <person name="Salcher M."/>
            <person name="Ghai R."/>
            <person name="Kavagutti S V."/>
        </authorList>
    </citation>
    <scope>NUCLEOTIDE SEQUENCE</scope>
</reference>
<dbReference type="GO" id="GO:0042602">
    <property type="term" value="F:riboflavin reductase (NADPH) activity"/>
    <property type="evidence" value="ECO:0007669"/>
    <property type="project" value="TreeGrafter"/>
</dbReference>
<evidence type="ECO:0000256" key="2">
    <source>
        <dbReference type="ARBA" id="ARBA00023002"/>
    </source>
</evidence>
<evidence type="ECO:0000313" key="7">
    <source>
        <dbReference type="EMBL" id="CAB5019975.1"/>
    </source>
</evidence>
<dbReference type="InterPro" id="IPR012349">
    <property type="entry name" value="Split_barrel_FMN-bd"/>
</dbReference>
<proteinExistence type="inferred from homology"/>
<dbReference type="SMART" id="SM00903">
    <property type="entry name" value="Flavin_Reduct"/>
    <property type="match status" value="1"/>
</dbReference>
<evidence type="ECO:0000313" key="5">
    <source>
        <dbReference type="EMBL" id="CAB4906181.1"/>
    </source>
</evidence>
<dbReference type="PANTHER" id="PTHR30466:SF11">
    <property type="entry name" value="FLAVIN-DEPENDENT MONOOXYGENASE, REDUCTASE SUBUNIT HSAB"/>
    <property type="match status" value="1"/>
</dbReference>
<dbReference type="InterPro" id="IPR050268">
    <property type="entry name" value="NADH-dep_flavin_reductase"/>
</dbReference>
<dbReference type="EMBL" id="CAFBPQ010000012">
    <property type="protein sequence ID" value="CAB5019975.1"/>
    <property type="molecule type" value="Genomic_DNA"/>
</dbReference>
<accession>A0A6J7GCT7</accession>
<sequence>MSEHPADATEKVYESGEKEFRTVMGRFATGITIITAIDNDEPVGVAANSFTSVSLEPPLVLFCVARTSSTWPRIEKARKFAVNILGEHQEEVSGLFASKNVDRFADIDWHRGQGGSPVLHDTIGYLDCEFWAEYDGGDHIIVVGKVIDLGINREVNPLLYYGGAYHRLHSPNS</sequence>
<dbReference type="GO" id="GO:0010181">
    <property type="term" value="F:FMN binding"/>
    <property type="evidence" value="ECO:0007669"/>
    <property type="project" value="InterPro"/>
</dbReference>
<evidence type="ECO:0000313" key="4">
    <source>
        <dbReference type="EMBL" id="CAB4729323.1"/>
    </source>
</evidence>
<dbReference type="EMBL" id="CAEZYK010000074">
    <property type="protein sequence ID" value="CAB4729323.1"/>
    <property type="molecule type" value="Genomic_DNA"/>
</dbReference>
<comment type="similarity">
    <text evidence="1">Belongs to the non-flavoprotein flavin reductase family.</text>
</comment>
<protein>
    <submittedName>
        <fullName evidence="5">Unannotated protein</fullName>
    </submittedName>
</protein>
<dbReference type="InterPro" id="IPR002563">
    <property type="entry name" value="Flavin_Rdtase-like_dom"/>
</dbReference>
<organism evidence="5">
    <name type="scientific">freshwater metagenome</name>
    <dbReference type="NCBI Taxonomy" id="449393"/>
    <lineage>
        <taxon>unclassified sequences</taxon>
        <taxon>metagenomes</taxon>
        <taxon>ecological metagenomes</taxon>
    </lineage>
</organism>
<evidence type="ECO:0000313" key="6">
    <source>
        <dbReference type="EMBL" id="CAB4974546.1"/>
    </source>
</evidence>
<feature type="domain" description="Flavin reductase like" evidence="3">
    <location>
        <begin position="24"/>
        <end position="167"/>
    </location>
</feature>
<keyword evidence="2" id="KW-0560">Oxidoreductase</keyword>
<evidence type="ECO:0000256" key="1">
    <source>
        <dbReference type="ARBA" id="ARBA00008898"/>
    </source>
</evidence>
<dbReference type="Gene3D" id="2.30.110.10">
    <property type="entry name" value="Electron Transport, Fmn-binding Protein, Chain A"/>
    <property type="match status" value="1"/>
</dbReference>
<evidence type="ECO:0000259" key="3">
    <source>
        <dbReference type="SMART" id="SM00903"/>
    </source>
</evidence>
<dbReference type="AlphaFoldDB" id="A0A6J7GCT7"/>